<accession>A0A7W0C9W6</accession>
<dbReference type="GO" id="GO:0051301">
    <property type="term" value="P:cell division"/>
    <property type="evidence" value="ECO:0007669"/>
    <property type="project" value="UniProtKB-KW"/>
</dbReference>
<comment type="caution">
    <text evidence="10">The sequence shown here is derived from an EMBL/GenBank/DDBJ whole genome shotgun (WGS) entry which is preliminary data.</text>
</comment>
<dbReference type="Pfam" id="PF08245">
    <property type="entry name" value="Mur_ligase_M"/>
    <property type="match status" value="1"/>
</dbReference>
<dbReference type="Pfam" id="PF02875">
    <property type="entry name" value="Mur_ligase_C"/>
    <property type="match status" value="1"/>
</dbReference>
<gene>
    <name evidence="10" type="ORF">HNR65_002179</name>
</gene>
<dbReference type="InterPro" id="IPR001763">
    <property type="entry name" value="Rhodanese-like_dom"/>
</dbReference>
<dbReference type="EMBL" id="JACDUS010000005">
    <property type="protein sequence ID" value="MBA2881848.1"/>
    <property type="molecule type" value="Genomic_DNA"/>
</dbReference>
<dbReference type="GO" id="GO:0071555">
    <property type="term" value="P:cell wall organization"/>
    <property type="evidence" value="ECO:0007669"/>
    <property type="project" value="UniProtKB-KW"/>
</dbReference>
<sequence>MKNPPGISPGVGTVHLIAVCGTGMGALAAALKEMGYAVTGSDANVYPPMSTFLAERGIVVNQGFCASHLAYGPDLVIVGNAVKKDNPEAVYALEAGLPYCSMPQAVNHFLAGERQTVVVCGTHGKTTTASMAAWLLASAGCDPSFMIGGIVSNFSSNYRVGKGPYMVIEGDEYDTAFFDKGAKLLHYRPDVVIWTGAEFDHADIFDDIEQIRSVFRAYFLQMRPDQTLVAYGADAAADRLLAGLGCRVQTYGIRAEDHWRIAVESTAPGKNAFSLFCREKRFGRFEMAPAGAHNRLNAGAAVAAAASLGLSAAQISEGLQSFTGVRRRQEVRGEAGGVTVIDDFAHHPTAVRETIAAIRSAYPRSRLIAVFEPRTNTSMRKVFQQVYPDCFDNADLLCIRKASLLHKVPGDQRFSSSHLAADLRKKGKDAHCFDDTGKIVDFVADTAKAGDVVLVMSNGGFDNIHERLLEALKHPPEPGL</sequence>
<dbReference type="InterPro" id="IPR036565">
    <property type="entry name" value="Mur-like_cat_sf"/>
</dbReference>
<evidence type="ECO:0000256" key="8">
    <source>
        <dbReference type="ARBA" id="ARBA00023316"/>
    </source>
</evidence>
<evidence type="ECO:0000313" key="10">
    <source>
        <dbReference type="EMBL" id="MBA2881848.1"/>
    </source>
</evidence>
<evidence type="ECO:0000256" key="3">
    <source>
        <dbReference type="ARBA" id="ARBA00022741"/>
    </source>
</evidence>
<dbReference type="GO" id="GO:0016881">
    <property type="term" value="F:acid-amino acid ligase activity"/>
    <property type="evidence" value="ECO:0007669"/>
    <property type="project" value="InterPro"/>
</dbReference>
<dbReference type="SUPFAM" id="SSF51984">
    <property type="entry name" value="MurCD N-terminal domain"/>
    <property type="match status" value="1"/>
</dbReference>
<protein>
    <submittedName>
        <fullName evidence="10">UDP-N-acetylmuramate: L-alanyl-gamma-D-glutamyl-meso-diaminopimelate ligase</fullName>
        <ecNumber evidence="10">6.3.2.-</ecNumber>
    </submittedName>
</protein>
<dbReference type="PANTHER" id="PTHR43445">
    <property type="entry name" value="UDP-N-ACETYLMURAMATE--L-ALANINE LIGASE-RELATED"/>
    <property type="match status" value="1"/>
</dbReference>
<evidence type="ECO:0000256" key="4">
    <source>
        <dbReference type="ARBA" id="ARBA00022840"/>
    </source>
</evidence>
<dbReference type="InterPro" id="IPR004101">
    <property type="entry name" value="Mur_ligase_C"/>
</dbReference>
<dbReference type="InterPro" id="IPR050061">
    <property type="entry name" value="MurCDEF_pg_biosynth"/>
</dbReference>
<name>A0A7W0C9W6_9BACT</name>
<dbReference type="GO" id="GO:0009252">
    <property type="term" value="P:peptidoglycan biosynthetic process"/>
    <property type="evidence" value="ECO:0007669"/>
    <property type="project" value="UniProtKB-KW"/>
</dbReference>
<dbReference type="InterPro" id="IPR036615">
    <property type="entry name" value="Mur_ligase_C_dom_sf"/>
</dbReference>
<dbReference type="PANTHER" id="PTHR43445:SF5">
    <property type="entry name" value="UDP-N-ACETYLMURAMATE--L-ALANYL-GAMMA-D-GLUTAMYL-MESO-2,6-DIAMINOHEPTANDIOATE LIGASE"/>
    <property type="match status" value="1"/>
</dbReference>
<organism evidence="10 11">
    <name type="scientific">Desulfosalsimonas propionicica</name>
    <dbReference type="NCBI Taxonomy" id="332175"/>
    <lineage>
        <taxon>Bacteria</taxon>
        <taxon>Pseudomonadati</taxon>
        <taxon>Thermodesulfobacteriota</taxon>
        <taxon>Desulfobacteria</taxon>
        <taxon>Desulfobacterales</taxon>
        <taxon>Desulfosalsimonadaceae</taxon>
        <taxon>Desulfosalsimonas</taxon>
    </lineage>
</organism>
<dbReference type="GO" id="GO:0005524">
    <property type="term" value="F:ATP binding"/>
    <property type="evidence" value="ECO:0007669"/>
    <property type="project" value="UniProtKB-KW"/>
</dbReference>
<evidence type="ECO:0000259" key="9">
    <source>
        <dbReference type="PROSITE" id="PS50206"/>
    </source>
</evidence>
<evidence type="ECO:0000313" key="11">
    <source>
        <dbReference type="Proteomes" id="UP000525298"/>
    </source>
</evidence>
<feature type="domain" description="Rhodanese" evidence="9">
    <location>
        <begin position="110"/>
        <end position="162"/>
    </location>
</feature>
<evidence type="ECO:0000256" key="5">
    <source>
        <dbReference type="ARBA" id="ARBA00022960"/>
    </source>
</evidence>
<evidence type="ECO:0000256" key="7">
    <source>
        <dbReference type="ARBA" id="ARBA00023306"/>
    </source>
</evidence>
<dbReference type="Gene3D" id="3.40.50.720">
    <property type="entry name" value="NAD(P)-binding Rossmann-like Domain"/>
    <property type="match status" value="1"/>
</dbReference>
<keyword evidence="3" id="KW-0547">Nucleotide-binding</keyword>
<evidence type="ECO:0000256" key="6">
    <source>
        <dbReference type="ARBA" id="ARBA00022984"/>
    </source>
</evidence>
<dbReference type="NCBIfam" id="TIGR01081">
    <property type="entry name" value="mpl"/>
    <property type="match status" value="1"/>
</dbReference>
<dbReference type="EC" id="6.3.2.-" evidence="10"/>
<reference evidence="10 11" key="1">
    <citation type="submission" date="2020-07" db="EMBL/GenBank/DDBJ databases">
        <title>Genomic Encyclopedia of Type Strains, Phase IV (KMG-IV): sequencing the most valuable type-strain genomes for metagenomic binning, comparative biology and taxonomic classification.</title>
        <authorList>
            <person name="Goeker M."/>
        </authorList>
    </citation>
    <scope>NUCLEOTIDE SEQUENCE [LARGE SCALE GENOMIC DNA]</scope>
    <source>
        <strain evidence="10 11">DSM 17721</strain>
    </source>
</reference>
<dbReference type="SUPFAM" id="SSF53244">
    <property type="entry name" value="MurD-like peptide ligases, peptide-binding domain"/>
    <property type="match status" value="1"/>
</dbReference>
<dbReference type="RefSeq" id="WP_232364745.1">
    <property type="nucleotide sequence ID" value="NZ_JACDUS010000005.1"/>
</dbReference>
<keyword evidence="7" id="KW-0131">Cell cycle</keyword>
<evidence type="ECO:0000256" key="1">
    <source>
        <dbReference type="ARBA" id="ARBA00022598"/>
    </source>
</evidence>
<dbReference type="GO" id="GO:0008360">
    <property type="term" value="P:regulation of cell shape"/>
    <property type="evidence" value="ECO:0007669"/>
    <property type="project" value="UniProtKB-KW"/>
</dbReference>
<keyword evidence="2" id="KW-0132">Cell division</keyword>
<proteinExistence type="predicted"/>
<keyword evidence="5" id="KW-0133">Cell shape</keyword>
<dbReference type="Pfam" id="PF01225">
    <property type="entry name" value="Mur_ligase"/>
    <property type="match status" value="1"/>
</dbReference>
<keyword evidence="4" id="KW-0067">ATP-binding</keyword>
<dbReference type="InterPro" id="IPR013221">
    <property type="entry name" value="Mur_ligase_cen"/>
</dbReference>
<keyword evidence="1 10" id="KW-0436">Ligase</keyword>
<dbReference type="Proteomes" id="UP000525298">
    <property type="component" value="Unassembled WGS sequence"/>
</dbReference>
<dbReference type="AlphaFoldDB" id="A0A7W0C9W6"/>
<evidence type="ECO:0000256" key="2">
    <source>
        <dbReference type="ARBA" id="ARBA00022618"/>
    </source>
</evidence>
<dbReference type="SUPFAM" id="SSF53623">
    <property type="entry name" value="MurD-like peptide ligases, catalytic domain"/>
    <property type="match status" value="1"/>
</dbReference>
<dbReference type="Gene3D" id="3.40.1190.10">
    <property type="entry name" value="Mur-like, catalytic domain"/>
    <property type="match status" value="1"/>
</dbReference>
<keyword evidence="8" id="KW-0961">Cell wall biogenesis/degradation</keyword>
<dbReference type="PROSITE" id="PS50206">
    <property type="entry name" value="RHODANESE_3"/>
    <property type="match status" value="1"/>
</dbReference>
<dbReference type="Gene3D" id="3.90.190.20">
    <property type="entry name" value="Mur ligase, C-terminal domain"/>
    <property type="match status" value="1"/>
</dbReference>
<dbReference type="InterPro" id="IPR000713">
    <property type="entry name" value="Mur_ligase_N"/>
</dbReference>
<dbReference type="InterPro" id="IPR005757">
    <property type="entry name" value="Mpl"/>
</dbReference>
<keyword evidence="11" id="KW-1185">Reference proteome</keyword>
<keyword evidence="6" id="KW-0573">Peptidoglycan synthesis</keyword>